<dbReference type="InterPro" id="IPR009072">
    <property type="entry name" value="Histone-fold"/>
</dbReference>
<keyword evidence="4" id="KW-0539">Nucleus</keyword>
<evidence type="ECO:0000313" key="7">
    <source>
        <dbReference type="Proteomes" id="UP001454036"/>
    </source>
</evidence>
<evidence type="ECO:0000256" key="1">
    <source>
        <dbReference type="ARBA" id="ARBA00004123"/>
    </source>
</evidence>
<sequence length="358" mass="38517">MQKGEESSYSSTIIKVAMSQICQSIGFEAAESSALNTITDIAIRYLKAIAKSASSSANSLNRTQCNVFDIVVALEELGSVVGFQGGSDMRVECVLSSSVLVDLERFVIFSNEIPFAKALGRGRRGEDGGVNGVLKYGVKDNYVPFSKALGRRGCGDCVGLICGKKDGVVDDPVKANDVPLVKVLGGGRFGGGGDCAGLVCGKKCDVVDDEGDGVVKAKALARRRVCGVGDCDCVGLVCLKKGGGVVDDVVKVKHVPRWLPEMPVICMEEEGEEEGRWEEGWKCCGNKEREEMEEKENMRFELSGKRGEVKERVRKGTRGGVSRSGGCGKRVLCRNDWKGGHGGVEKKWVMVSFKKRLK</sequence>
<evidence type="ECO:0000259" key="5">
    <source>
        <dbReference type="SMART" id="SM00576"/>
    </source>
</evidence>
<evidence type="ECO:0000256" key="4">
    <source>
        <dbReference type="ARBA" id="ARBA00023242"/>
    </source>
</evidence>
<dbReference type="PANTHER" id="PTHR46338">
    <property type="entry name" value="TRANSCRIPTION INITIATION FACTOR TFIID SUBUNIT 8"/>
    <property type="match status" value="1"/>
</dbReference>
<gene>
    <name evidence="6" type="ORF">LIER_22215</name>
</gene>
<name>A0AAV3QX96_LITER</name>
<dbReference type="PANTHER" id="PTHR46338:SF13">
    <property type="entry name" value="TRANSCRIPTION INITIATION FACTOR TFIID SUBUNIT 8-LIKE"/>
    <property type="match status" value="1"/>
</dbReference>
<dbReference type="Gene3D" id="1.10.20.10">
    <property type="entry name" value="Histone, subunit A"/>
    <property type="match status" value="1"/>
</dbReference>
<evidence type="ECO:0000256" key="3">
    <source>
        <dbReference type="ARBA" id="ARBA00023163"/>
    </source>
</evidence>
<dbReference type="Proteomes" id="UP001454036">
    <property type="component" value="Unassembled WGS sequence"/>
</dbReference>
<keyword evidence="3" id="KW-0804">Transcription</keyword>
<dbReference type="Pfam" id="PF07524">
    <property type="entry name" value="Bromo_TP"/>
    <property type="match status" value="1"/>
</dbReference>
<reference evidence="6 7" key="1">
    <citation type="submission" date="2024-01" db="EMBL/GenBank/DDBJ databases">
        <title>The complete chloroplast genome sequence of Lithospermum erythrorhizon: insights into the phylogenetic relationship among Boraginaceae species and the maternal lineages of purple gromwells.</title>
        <authorList>
            <person name="Okada T."/>
            <person name="Watanabe K."/>
        </authorList>
    </citation>
    <scope>NUCLEOTIDE SEQUENCE [LARGE SCALE GENOMIC DNA]</scope>
</reference>
<evidence type="ECO:0000313" key="6">
    <source>
        <dbReference type="EMBL" id="GAA0167238.1"/>
    </source>
</evidence>
<protein>
    <recommendedName>
        <fullName evidence="5">Bromodomain associated domain-containing protein</fullName>
    </recommendedName>
</protein>
<proteinExistence type="predicted"/>
<dbReference type="EMBL" id="BAABME010006014">
    <property type="protein sequence ID" value="GAA0167238.1"/>
    <property type="molecule type" value="Genomic_DNA"/>
</dbReference>
<dbReference type="GO" id="GO:0046982">
    <property type="term" value="F:protein heterodimerization activity"/>
    <property type="evidence" value="ECO:0007669"/>
    <property type="project" value="InterPro"/>
</dbReference>
<accession>A0AAV3QX96</accession>
<keyword evidence="7" id="KW-1185">Reference proteome</keyword>
<comment type="subcellular location">
    <subcellularLocation>
        <location evidence="1">Nucleus</location>
    </subcellularLocation>
</comment>
<dbReference type="AlphaFoldDB" id="A0AAV3QX96"/>
<feature type="domain" description="Bromodomain associated" evidence="5">
    <location>
        <begin position="7"/>
        <end position="83"/>
    </location>
</feature>
<comment type="caution">
    <text evidence="6">The sequence shown here is derived from an EMBL/GenBank/DDBJ whole genome shotgun (WGS) entry which is preliminary data.</text>
</comment>
<evidence type="ECO:0000256" key="2">
    <source>
        <dbReference type="ARBA" id="ARBA00023015"/>
    </source>
</evidence>
<organism evidence="6 7">
    <name type="scientific">Lithospermum erythrorhizon</name>
    <name type="common">Purple gromwell</name>
    <name type="synonym">Lithospermum officinale var. erythrorhizon</name>
    <dbReference type="NCBI Taxonomy" id="34254"/>
    <lineage>
        <taxon>Eukaryota</taxon>
        <taxon>Viridiplantae</taxon>
        <taxon>Streptophyta</taxon>
        <taxon>Embryophyta</taxon>
        <taxon>Tracheophyta</taxon>
        <taxon>Spermatophyta</taxon>
        <taxon>Magnoliopsida</taxon>
        <taxon>eudicotyledons</taxon>
        <taxon>Gunneridae</taxon>
        <taxon>Pentapetalae</taxon>
        <taxon>asterids</taxon>
        <taxon>lamiids</taxon>
        <taxon>Boraginales</taxon>
        <taxon>Boraginaceae</taxon>
        <taxon>Boraginoideae</taxon>
        <taxon>Lithospermeae</taxon>
        <taxon>Lithospermum</taxon>
    </lineage>
</organism>
<keyword evidence="2" id="KW-0805">Transcription regulation</keyword>
<dbReference type="SMART" id="SM00576">
    <property type="entry name" value="BTP"/>
    <property type="match status" value="1"/>
</dbReference>
<dbReference type="GO" id="GO:0005669">
    <property type="term" value="C:transcription factor TFIID complex"/>
    <property type="evidence" value="ECO:0007669"/>
    <property type="project" value="InterPro"/>
</dbReference>
<dbReference type="InterPro" id="IPR006565">
    <property type="entry name" value="BTP"/>
</dbReference>
<dbReference type="InterPro" id="IPR037818">
    <property type="entry name" value="TAF8"/>
</dbReference>